<dbReference type="GO" id="GO:0005815">
    <property type="term" value="C:microtubule organizing center"/>
    <property type="evidence" value="ECO:0007669"/>
    <property type="project" value="TreeGrafter"/>
</dbReference>
<organism evidence="4 5">
    <name type="scientific">Schistosoma mattheei</name>
    <dbReference type="NCBI Taxonomy" id="31246"/>
    <lineage>
        <taxon>Eukaryota</taxon>
        <taxon>Metazoa</taxon>
        <taxon>Spiralia</taxon>
        <taxon>Lophotrochozoa</taxon>
        <taxon>Platyhelminthes</taxon>
        <taxon>Trematoda</taxon>
        <taxon>Digenea</taxon>
        <taxon>Strigeidida</taxon>
        <taxon>Schistosomatoidea</taxon>
        <taxon>Schistosomatidae</taxon>
        <taxon>Schistosoma</taxon>
    </lineage>
</organism>
<dbReference type="PANTHER" id="PTHR16220">
    <property type="entry name" value="WD REPEAT PROTEIN 8-RELATED"/>
    <property type="match status" value="1"/>
</dbReference>
<dbReference type="Gene3D" id="2.130.10.10">
    <property type="entry name" value="YVTN repeat-like/Quinoprotein amine dehydrogenase"/>
    <property type="match status" value="2"/>
</dbReference>
<evidence type="ECO:0000256" key="3">
    <source>
        <dbReference type="ARBA" id="ARBA00022917"/>
    </source>
</evidence>
<evidence type="ECO:0000313" key="5">
    <source>
        <dbReference type="Proteomes" id="UP000269396"/>
    </source>
</evidence>
<dbReference type="GO" id="GO:0003743">
    <property type="term" value="F:translation initiation factor activity"/>
    <property type="evidence" value="ECO:0007669"/>
    <property type="project" value="UniProtKB-KW"/>
</dbReference>
<proteinExistence type="predicted"/>
<evidence type="ECO:0000313" key="4">
    <source>
        <dbReference type="EMBL" id="VDP48068.1"/>
    </source>
</evidence>
<dbReference type="GO" id="GO:1990811">
    <property type="term" value="C:MWP complex"/>
    <property type="evidence" value="ECO:0007669"/>
    <property type="project" value="TreeGrafter"/>
</dbReference>
<dbReference type="STRING" id="31246.A0A183P401"/>
<dbReference type="InterPro" id="IPR013979">
    <property type="entry name" value="TIF_beta_prop-like"/>
</dbReference>
<dbReference type="InterPro" id="IPR052778">
    <property type="entry name" value="Centrosome-WD_assoc"/>
</dbReference>
<dbReference type="InterPro" id="IPR001680">
    <property type="entry name" value="WD40_rpt"/>
</dbReference>
<dbReference type="Proteomes" id="UP000269396">
    <property type="component" value="Unassembled WGS sequence"/>
</dbReference>
<gene>
    <name evidence="4" type="ORF">SMTD_LOCUS9087</name>
</gene>
<dbReference type="EMBL" id="UZAL01029416">
    <property type="protein sequence ID" value="VDP48068.1"/>
    <property type="molecule type" value="Genomic_DNA"/>
</dbReference>
<keyword evidence="3" id="KW-0648">Protein biosynthesis</keyword>
<name>A0A183P401_9TREM</name>
<evidence type="ECO:0000256" key="2">
    <source>
        <dbReference type="ARBA" id="ARBA00022574"/>
    </source>
</evidence>
<reference evidence="4 5" key="1">
    <citation type="submission" date="2018-11" db="EMBL/GenBank/DDBJ databases">
        <authorList>
            <consortium name="Pathogen Informatics"/>
        </authorList>
    </citation>
    <scope>NUCLEOTIDE SEQUENCE [LARGE SCALE GENOMIC DNA]</scope>
    <source>
        <strain>Denwood</strain>
        <strain evidence="5">Zambia</strain>
    </source>
</reference>
<dbReference type="AlphaFoldDB" id="A0A183P401"/>
<dbReference type="InterPro" id="IPR015943">
    <property type="entry name" value="WD40/YVTN_repeat-like_dom_sf"/>
</dbReference>
<keyword evidence="5" id="KW-1185">Reference proteome</keyword>
<keyword evidence="1" id="KW-0396">Initiation factor</keyword>
<sequence length="639" mass="71661">MNFSDVVKVTNGLAVLSSNGIYIASGSQHKVFIRITNTLQIFQIYSCVDIVQNILWSADSLFILIILKHRGIVQIFSLENPDWTCKVDEGSAGLLNAIWSPDSRHFLTTTDFYLRITVWSISEVSVSYLKFPKACANNLAFCPGGRYLTLLERRNFQDHLSLFDCRLQWTILWNITLETDDAVGVVWSPDGRYILVYDNCLRYKASIYSVGGKHLNTYCAYKPTQELLGIKSVSWSPTGQLLALGSYDQKCRLLNDFNWTCLACLKHPVNKPIDPSLGLSPNGRPLCVDNEVDGDLEAYRAHRIDIYEEFRTGASSDLSNNFKGPLDSSTVQYKLLNDPVTIQSIKPDPNQAFPKVGIGLTEFSSDGRFLATRNDNCPSVIWIWSIDRRLSLFSLLIHTSGCVSSLMWDPRCSARLALCTGSDAVFLWTPQGCLAVQIASGATVLLNKMQNFLDKLGMKISSEKIKAPTHFNFLVSSLVWLSTGDGILLQSENEFCLCYLDSGDKLEKHKPLWKPPKINLSTGKLHQYEIKRSSENEPDHCLPFNNSVENEDCDSISNPFGEDAPNWLKQHSKISSDITVKVRRRSLSSCDKRNATSRESKPSRVLSSLSICRQAWLAPSPNVKLARKSTIQNAITAKR</sequence>
<protein>
    <submittedName>
        <fullName evidence="4">Uncharacterized protein</fullName>
    </submittedName>
</protein>
<dbReference type="PANTHER" id="PTHR16220:SF0">
    <property type="entry name" value="WD REPEAT-CONTAINING PROTEIN WRAP73"/>
    <property type="match status" value="1"/>
</dbReference>
<dbReference type="SMART" id="SM00320">
    <property type="entry name" value="WD40"/>
    <property type="match status" value="2"/>
</dbReference>
<dbReference type="SUPFAM" id="SSF50978">
    <property type="entry name" value="WD40 repeat-like"/>
    <property type="match status" value="1"/>
</dbReference>
<dbReference type="Pfam" id="PF00400">
    <property type="entry name" value="WD40"/>
    <property type="match status" value="1"/>
</dbReference>
<keyword evidence="2" id="KW-0853">WD repeat</keyword>
<evidence type="ECO:0000256" key="1">
    <source>
        <dbReference type="ARBA" id="ARBA00022540"/>
    </source>
</evidence>
<dbReference type="Pfam" id="PF08662">
    <property type="entry name" value="eIF2A"/>
    <property type="match status" value="1"/>
</dbReference>
<dbReference type="InterPro" id="IPR036322">
    <property type="entry name" value="WD40_repeat_dom_sf"/>
</dbReference>
<accession>A0A183P401</accession>